<dbReference type="EMBL" id="UZAN01039665">
    <property type="protein sequence ID" value="VDP66690.1"/>
    <property type="molecule type" value="Genomic_DNA"/>
</dbReference>
<feature type="compositionally biased region" description="Pro residues" evidence="1">
    <location>
        <begin position="111"/>
        <end position="123"/>
    </location>
</feature>
<name>A0A183A6C8_9TREM</name>
<evidence type="ECO:0000313" key="2">
    <source>
        <dbReference type="EMBL" id="VDP66690.1"/>
    </source>
</evidence>
<dbReference type="AlphaFoldDB" id="A0A183A6C8"/>
<dbReference type="PANTHER" id="PTHR38681:SF1">
    <property type="entry name" value="RETROVIRUS-RELATED POL POLYPROTEIN FROM TRANSPOSON 412-LIKE PROTEIN"/>
    <property type="match status" value="1"/>
</dbReference>
<sequence>MVAPTPPTDFNYGDYAARLEHRMRQLHIQPPRQQTPLSYVSPRLAESSHVFPRVGVCAPVQPQYSGPHKVLRRLEKAYLIKRNGKRETISIDRLKPAHVEETGPSTNGPPHVAPPATPAPTNPAPSTQVNPATLLEQAPDPDPPHRITSRGRVLNLPVRFAL</sequence>
<accession>A0A183A6C8</accession>
<feature type="compositionally biased region" description="Basic and acidic residues" evidence="1">
    <location>
        <begin position="90"/>
        <end position="101"/>
    </location>
</feature>
<feature type="region of interest" description="Disordered" evidence="1">
    <location>
        <begin position="90"/>
        <end position="150"/>
    </location>
</feature>
<dbReference type="PANTHER" id="PTHR38681">
    <property type="entry name" value="RETROVIRUS-RELATED POL POLYPROTEIN FROM TRANSPOSON 412-LIKE PROTEIN-RELATED"/>
    <property type="match status" value="1"/>
</dbReference>
<evidence type="ECO:0000313" key="4">
    <source>
        <dbReference type="WBParaSite" id="ECPE_0000251301-mRNA-1"/>
    </source>
</evidence>
<dbReference type="WBParaSite" id="ECPE_0000251301-mRNA-1">
    <property type="protein sequence ID" value="ECPE_0000251301-mRNA-1"/>
    <property type="gene ID" value="ECPE_0000251301"/>
</dbReference>
<keyword evidence="3" id="KW-1185">Reference proteome</keyword>
<evidence type="ECO:0000256" key="1">
    <source>
        <dbReference type="SAM" id="MobiDB-lite"/>
    </source>
</evidence>
<dbReference type="Proteomes" id="UP000272942">
    <property type="component" value="Unassembled WGS sequence"/>
</dbReference>
<gene>
    <name evidence="2" type="ORF">ECPE_LOCUS2513</name>
</gene>
<dbReference type="OrthoDB" id="422540at2759"/>
<organism evidence="4">
    <name type="scientific">Echinostoma caproni</name>
    <dbReference type="NCBI Taxonomy" id="27848"/>
    <lineage>
        <taxon>Eukaryota</taxon>
        <taxon>Metazoa</taxon>
        <taxon>Spiralia</taxon>
        <taxon>Lophotrochozoa</taxon>
        <taxon>Platyhelminthes</taxon>
        <taxon>Trematoda</taxon>
        <taxon>Digenea</taxon>
        <taxon>Plagiorchiida</taxon>
        <taxon>Echinostomata</taxon>
        <taxon>Echinostomatoidea</taxon>
        <taxon>Echinostomatidae</taxon>
        <taxon>Echinostoma</taxon>
    </lineage>
</organism>
<proteinExistence type="predicted"/>
<evidence type="ECO:0000313" key="3">
    <source>
        <dbReference type="Proteomes" id="UP000272942"/>
    </source>
</evidence>
<protein>
    <submittedName>
        <fullName evidence="2 4">Uncharacterized protein</fullName>
    </submittedName>
</protein>
<reference evidence="2 3" key="2">
    <citation type="submission" date="2018-11" db="EMBL/GenBank/DDBJ databases">
        <authorList>
            <consortium name="Pathogen Informatics"/>
        </authorList>
    </citation>
    <scope>NUCLEOTIDE SEQUENCE [LARGE SCALE GENOMIC DNA]</scope>
    <source>
        <strain evidence="2 3">Egypt</strain>
    </source>
</reference>
<reference evidence="4" key="1">
    <citation type="submission" date="2016-06" db="UniProtKB">
        <authorList>
            <consortium name="WormBaseParasite"/>
        </authorList>
    </citation>
    <scope>IDENTIFICATION</scope>
</reference>